<name>A0A1G4KPP2_KOMPC</name>
<dbReference type="Proteomes" id="UP000006853">
    <property type="component" value="Chromosome 2"/>
</dbReference>
<proteinExistence type="inferred from homology"/>
<comment type="similarity">
    <text evidence="3">Belongs to the complex I NDUFB3 subunit family.</text>
</comment>
<keyword evidence="12" id="KW-0830">Ubiquinone</keyword>
<evidence type="ECO:0000256" key="10">
    <source>
        <dbReference type="ARBA" id="ARBA00023128"/>
    </source>
</evidence>
<dbReference type="AlphaFoldDB" id="A0A1G4KPP2"/>
<evidence type="ECO:0000256" key="4">
    <source>
        <dbReference type="ARBA" id="ARBA00022448"/>
    </source>
</evidence>
<dbReference type="GO" id="GO:0005743">
    <property type="term" value="C:mitochondrial inner membrane"/>
    <property type="evidence" value="ECO:0007669"/>
    <property type="project" value="UniProtKB-SubCell"/>
</dbReference>
<keyword evidence="5" id="KW-0679">Respiratory chain</keyword>
<keyword evidence="11" id="KW-0472">Membrane</keyword>
<accession>A0A1G4KPP2</accession>
<keyword evidence="4" id="KW-0813">Transport</keyword>
<keyword evidence="8" id="KW-0249">Electron transport</keyword>
<protein>
    <submittedName>
        <fullName evidence="12">Subunit of mitochondrial NADH:ubiquinone oxidoreductase (Complex I)</fullName>
    </submittedName>
</protein>
<keyword evidence="6" id="KW-0812">Transmembrane</keyword>
<evidence type="ECO:0000256" key="1">
    <source>
        <dbReference type="ARBA" id="ARBA00003195"/>
    </source>
</evidence>
<dbReference type="PANTHER" id="PTHR15082:SF2">
    <property type="entry name" value="NADH DEHYDROGENASE [UBIQUINONE] 1 BETA SUBCOMPLEX SUBUNIT 3"/>
    <property type="match status" value="1"/>
</dbReference>
<evidence type="ECO:0000313" key="12">
    <source>
        <dbReference type="EMBL" id="SCV11979.1"/>
    </source>
</evidence>
<evidence type="ECO:0000256" key="6">
    <source>
        <dbReference type="ARBA" id="ARBA00022692"/>
    </source>
</evidence>
<evidence type="ECO:0000256" key="5">
    <source>
        <dbReference type="ARBA" id="ARBA00022660"/>
    </source>
</evidence>
<dbReference type="EMBL" id="FR839629">
    <property type="protein sequence ID" value="SCV11979.1"/>
    <property type="molecule type" value="Genomic_DNA"/>
</dbReference>
<comment type="function">
    <text evidence="1">Accessory subunit of the mitochondrial membrane respiratory chain NADH dehydrogenase (Complex I), that is believed not to be involved in catalysis. Complex I functions in the transfer of electrons from NADH to the respiratory chain. The immediate electron acceptor for the enzyme is believed to be ubiquinone.</text>
</comment>
<keyword evidence="7" id="KW-0999">Mitochondrion inner membrane</keyword>
<evidence type="ECO:0000256" key="8">
    <source>
        <dbReference type="ARBA" id="ARBA00022982"/>
    </source>
</evidence>
<keyword evidence="9" id="KW-1133">Transmembrane helix</keyword>
<sequence>MAGNPWKRRDAWRSQGAFTRANRFRGALPGFFWGLGAFGVYCVYEKVFLTNDHHGHHEEHH</sequence>
<organism evidence="12 13">
    <name type="scientific">Komagataella phaffii (strain ATCC 76273 / CBS 7435 / CECT 11047 / NRRL Y-11430 / Wegner 21-1)</name>
    <name type="common">Yeast</name>
    <name type="synonym">Pichia pastoris</name>
    <dbReference type="NCBI Taxonomy" id="981350"/>
    <lineage>
        <taxon>Eukaryota</taxon>
        <taxon>Fungi</taxon>
        <taxon>Dikarya</taxon>
        <taxon>Ascomycota</taxon>
        <taxon>Saccharomycotina</taxon>
        <taxon>Pichiomycetes</taxon>
        <taxon>Pichiales</taxon>
        <taxon>Pichiaceae</taxon>
        <taxon>Komagataella</taxon>
    </lineage>
</organism>
<keyword evidence="10" id="KW-0496">Mitochondrion</keyword>
<comment type="subcellular location">
    <subcellularLocation>
        <location evidence="2">Mitochondrion inner membrane</location>
        <topology evidence="2">Single-pass membrane protein</topology>
        <orientation evidence="2">Matrix side</orientation>
    </subcellularLocation>
</comment>
<dbReference type="SMR" id="A0A1G4KPP2"/>
<dbReference type="GO" id="GO:0032981">
    <property type="term" value="P:mitochondrial respiratory chain complex I assembly"/>
    <property type="evidence" value="ECO:0007669"/>
    <property type="project" value="TreeGrafter"/>
</dbReference>
<gene>
    <name evidence="12" type="primary">NB2M</name>
    <name evidence="12" type="ordered locus">PP7435_Chr2-1517</name>
</gene>
<dbReference type="Pfam" id="PF08122">
    <property type="entry name" value="NDUF_B12"/>
    <property type="match status" value="1"/>
</dbReference>
<evidence type="ECO:0000256" key="11">
    <source>
        <dbReference type="ARBA" id="ARBA00023136"/>
    </source>
</evidence>
<evidence type="ECO:0000313" key="13">
    <source>
        <dbReference type="Proteomes" id="UP000006853"/>
    </source>
</evidence>
<dbReference type="PANTHER" id="PTHR15082">
    <property type="entry name" value="NADH-UBIQUINONE OXIDOREDUCTASE B12 SUBUNIT"/>
    <property type="match status" value="1"/>
</dbReference>
<reference evidence="12 13" key="2">
    <citation type="journal article" date="2016" name="FEMS Yeast Res.">
        <title>Curation of the genome annotation of Pichia pastoris (Komagataella phaffii) CBS7435 from gene level to protein function.</title>
        <authorList>
            <person name="Valli M."/>
            <person name="Tatto N.E."/>
            <person name="Peymann A."/>
            <person name="Gruber C."/>
            <person name="Landes N."/>
            <person name="Ekker H."/>
            <person name="Thallinger G.G."/>
            <person name="Mattanovich D."/>
            <person name="Gasser B."/>
            <person name="Graf A.B."/>
        </authorList>
    </citation>
    <scope>GENOME REANNOTATION</scope>
    <source>
        <strain evidence="12 13">ATCC 76273 / CBS 7435 / CECT 11047 / NRRL Y-11430 / Wegner 21-1</strain>
    </source>
</reference>
<evidence type="ECO:0000256" key="2">
    <source>
        <dbReference type="ARBA" id="ARBA00004298"/>
    </source>
</evidence>
<keyword evidence="13" id="KW-1185">Reference proteome</keyword>
<evidence type="ECO:0000256" key="7">
    <source>
        <dbReference type="ARBA" id="ARBA00022792"/>
    </source>
</evidence>
<reference evidence="12 13" key="1">
    <citation type="journal article" date="2011" name="J. Biotechnol.">
        <title>High-quality genome sequence of Pichia pastoris CBS7435.</title>
        <authorList>
            <person name="Kuberl A."/>
            <person name="Schneider J."/>
            <person name="Thallinger G.G."/>
            <person name="Anderl I."/>
            <person name="Wibberg D."/>
            <person name="Hajek T."/>
            <person name="Jaenicke S."/>
            <person name="Brinkrolf K."/>
            <person name="Goesmann A."/>
            <person name="Szczepanowski R."/>
            <person name="Puhler A."/>
            <person name="Schwab H."/>
            <person name="Glieder A."/>
            <person name="Pichler H."/>
        </authorList>
    </citation>
    <scope>NUCLEOTIDE SEQUENCE [LARGE SCALE GENOMIC DNA]</scope>
    <source>
        <strain evidence="13">ATCC 76273 / CBS 7435 / CECT 11047 / NRRL Y-11430 / Wegner 21-1</strain>
    </source>
</reference>
<evidence type="ECO:0000256" key="3">
    <source>
        <dbReference type="ARBA" id="ARBA00005667"/>
    </source>
</evidence>
<evidence type="ECO:0000256" key="9">
    <source>
        <dbReference type="ARBA" id="ARBA00022989"/>
    </source>
</evidence>
<dbReference type="GO" id="GO:0022900">
    <property type="term" value="P:electron transport chain"/>
    <property type="evidence" value="ECO:0007669"/>
    <property type="project" value="InterPro"/>
</dbReference>
<dbReference type="InterPro" id="IPR012576">
    <property type="entry name" value="NDUFB3"/>
</dbReference>